<dbReference type="InterPro" id="IPR001764">
    <property type="entry name" value="Glyco_hydro_3_N"/>
</dbReference>
<dbReference type="SUPFAM" id="SSF52279">
    <property type="entry name" value="Beta-D-glucan exohydrolase, C-terminal domain"/>
    <property type="match status" value="1"/>
</dbReference>
<dbReference type="Gene3D" id="3.40.50.1700">
    <property type="entry name" value="Glycoside hydrolase family 3 C-terminal domain"/>
    <property type="match status" value="1"/>
</dbReference>
<evidence type="ECO:0000313" key="6">
    <source>
        <dbReference type="Proteomes" id="UP001432014"/>
    </source>
</evidence>
<dbReference type="Pfam" id="PF14310">
    <property type="entry name" value="Fn3-like"/>
    <property type="match status" value="1"/>
</dbReference>
<dbReference type="InterPro" id="IPR036881">
    <property type="entry name" value="Glyco_hydro_3_C_sf"/>
</dbReference>
<dbReference type="PRINTS" id="PR00133">
    <property type="entry name" value="GLHYDRLASE3"/>
</dbReference>
<dbReference type="Pfam" id="PF00933">
    <property type="entry name" value="Glyco_hydro_3"/>
    <property type="match status" value="1"/>
</dbReference>
<evidence type="ECO:0000256" key="3">
    <source>
        <dbReference type="SAM" id="MobiDB-lite"/>
    </source>
</evidence>
<feature type="compositionally biased region" description="Low complexity" evidence="3">
    <location>
        <begin position="7"/>
        <end position="26"/>
    </location>
</feature>
<gene>
    <name evidence="5" type="ORF">OG469_11505</name>
</gene>
<dbReference type="EMBL" id="CP108482">
    <property type="protein sequence ID" value="WUS56095.1"/>
    <property type="molecule type" value="Genomic_DNA"/>
</dbReference>
<dbReference type="InterPro" id="IPR036962">
    <property type="entry name" value="Glyco_hydro_3_N_sf"/>
</dbReference>
<reference evidence="5 6" key="1">
    <citation type="submission" date="2022-10" db="EMBL/GenBank/DDBJ databases">
        <title>The complete genomes of actinobacterial strains from the NBC collection.</title>
        <authorList>
            <person name="Joergensen T.S."/>
            <person name="Alvarez Arevalo M."/>
            <person name="Sterndorff E.B."/>
            <person name="Faurdal D."/>
            <person name="Vuksanovic O."/>
            <person name="Mourched A.-S."/>
            <person name="Charusanti P."/>
            <person name="Shaw S."/>
            <person name="Blin K."/>
            <person name="Weber T."/>
        </authorList>
    </citation>
    <scope>NUCLEOTIDE SEQUENCE [LARGE SCALE GENOMIC DNA]</scope>
    <source>
        <strain evidence="5 6">NBC_01247</strain>
    </source>
</reference>
<sequence length="859" mass="89686">MTDIRTSADTAPATADTAPATAVPGPDPAALELGLARDLGLELDLDRKAALVSGGGVFRTSAEPALGLRPIITSDGPVGVRGERWDESDTALALPSVTAMAAGWDEDLVRELGALLAAEARRKGVDMLLAPTLNLHRSPLAGRHFECFSEDPLLTGRIGAAYIEGVQSGGVAATAKHYVANDSETERLTLDARVDERTLREVYLAPFEAAVRAGVWAVMSAYNRVNGEAMSESSLLTEPLKGEWGFDGLVVSDWGAVRNTVPSGSAAVDLAMPGPNEHWAAALAEAVRSGLVSEAALDDKVRRLVRLAGRVGALDAPATERATEPAAAPTPADEETRGLLRRAAAAAAVLLHNRDAVLPLDAKALRRVAVIGPNAATARVQGGGSASVFPASVVSPLEGIRAALPDGVLVEHAAGARTALRPTPLERADCRHPETAEPGLLARYLDADGRELHREHRPSGRVLEPSEGAGLDSFGAVEVSTVFRAPTAGRWRIGVVGLGRIVLEADGALLLDEYVPAESDDPTYLHVSPSFRQVELELGAGQEVTLLARRTAEPEHGRVLVLAADPPVAAEAAELAAAVGLARGADAVVVVVGTTDEHESEGFDRTTLRLPGGQDALVSAVAAANPATVVVVNTGGPVLLPWREEAAAVLLGWFPGQEGGDGLADVLFGRAEPGGRLPTSWPAEERDAPVLDTTPQGGVLAYTEGLHIGYRGWLRAGERPAYWFGHGLGYGAWEYLGLVAPGSVAQGAGFTVRVALRNTGTRSSREVVQVYLARPASGVERPVRWLAGFAAVRAEPGQRVEVDVPVEARALQHWSVPDGRWLGEPGGFTVLAGPSSGELPLTAAVRLTGADGRQAASRP</sequence>
<feature type="region of interest" description="Disordered" evidence="3">
    <location>
        <begin position="316"/>
        <end position="335"/>
    </location>
</feature>
<dbReference type="Gene3D" id="3.20.20.300">
    <property type="entry name" value="Glycoside hydrolase, family 3, N-terminal domain"/>
    <property type="match status" value="1"/>
</dbReference>
<dbReference type="Gene3D" id="2.60.120.260">
    <property type="entry name" value="Galactose-binding domain-like"/>
    <property type="match status" value="1"/>
</dbReference>
<dbReference type="SMART" id="SM01217">
    <property type="entry name" value="Fn3_like"/>
    <property type="match status" value="1"/>
</dbReference>
<feature type="domain" description="Fibronectin type III-like" evidence="4">
    <location>
        <begin position="766"/>
        <end position="836"/>
    </location>
</feature>
<dbReference type="Proteomes" id="UP001432014">
    <property type="component" value="Chromosome"/>
</dbReference>
<name>A0ABZ1W5J2_9ACTN</name>
<comment type="similarity">
    <text evidence="1">Belongs to the glycosyl hydrolase 3 family.</text>
</comment>
<organism evidence="5 6">
    <name type="scientific">Kitasatospora herbaricolor</name>
    <dbReference type="NCBI Taxonomy" id="68217"/>
    <lineage>
        <taxon>Bacteria</taxon>
        <taxon>Bacillati</taxon>
        <taxon>Actinomycetota</taxon>
        <taxon>Actinomycetes</taxon>
        <taxon>Kitasatosporales</taxon>
        <taxon>Streptomycetaceae</taxon>
        <taxon>Kitasatospora</taxon>
    </lineage>
</organism>
<evidence type="ECO:0000256" key="1">
    <source>
        <dbReference type="ARBA" id="ARBA00005336"/>
    </source>
</evidence>
<dbReference type="InterPro" id="IPR026891">
    <property type="entry name" value="Fn3-like"/>
</dbReference>
<dbReference type="GO" id="GO:0016787">
    <property type="term" value="F:hydrolase activity"/>
    <property type="evidence" value="ECO:0007669"/>
    <property type="project" value="UniProtKB-KW"/>
</dbReference>
<proteinExistence type="inferred from homology"/>
<dbReference type="InterPro" id="IPR050288">
    <property type="entry name" value="Cellulose_deg_GH3"/>
</dbReference>
<evidence type="ECO:0000259" key="4">
    <source>
        <dbReference type="SMART" id="SM01217"/>
    </source>
</evidence>
<keyword evidence="6" id="KW-1185">Reference proteome</keyword>
<dbReference type="Gene3D" id="2.60.40.10">
    <property type="entry name" value="Immunoglobulins"/>
    <property type="match status" value="1"/>
</dbReference>
<evidence type="ECO:0000313" key="5">
    <source>
        <dbReference type="EMBL" id="WUS56095.1"/>
    </source>
</evidence>
<dbReference type="InterPro" id="IPR017853">
    <property type="entry name" value="GH"/>
</dbReference>
<keyword evidence="2 5" id="KW-0378">Hydrolase</keyword>
<dbReference type="PANTHER" id="PTHR42715">
    <property type="entry name" value="BETA-GLUCOSIDASE"/>
    <property type="match status" value="1"/>
</dbReference>
<feature type="compositionally biased region" description="Low complexity" evidence="3">
    <location>
        <begin position="316"/>
        <end position="331"/>
    </location>
</feature>
<dbReference type="Pfam" id="PF01915">
    <property type="entry name" value="Glyco_hydro_3_C"/>
    <property type="match status" value="1"/>
</dbReference>
<protein>
    <submittedName>
        <fullName evidence="5">Glycoside hydrolase family 3 C-terminal domain-containing protein</fullName>
    </submittedName>
</protein>
<dbReference type="InterPro" id="IPR002772">
    <property type="entry name" value="Glyco_hydro_3_C"/>
</dbReference>
<feature type="region of interest" description="Disordered" evidence="3">
    <location>
        <begin position="1"/>
        <end position="26"/>
    </location>
</feature>
<dbReference type="InterPro" id="IPR013783">
    <property type="entry name" value="Ig-like_fold"/>
</dbReference>
<dbReference type="SUPFAM" id="SSF51445">
    <property type="entry name" value="(Trans)glycosidases"/>
    <property type="match status" value="1"/>
</dbReference>
<dbReference type="RefSeq" id="WP_329499292.1">
    <property type="nucleotide sequence ID" value="NZ_CP108460.1"/>
</dbReference>
<accession>A0ABZ1W5J2</accession>
<dbReference type="PANTHER" id="PTHR42715:SF10">
    <property type="entry name" value="BETA-GLUCOSIDASE"/>
    <property type="match status" value="1"/>
</dbReference>
<evidence type="ECO:0000256" key="2">
    <source>
        <dbReference type="ARBA" id="ARBA00022801"/>
    </source>
</evidence>